<dbReference type="Proteomes" id="UP000807306">
    <property type="component" value="Unassembled WGS sequence"/>
</dbReference>
<keyword evidence="1" id="KW-1133">Transmembrane helix</keyword>
<evidence type="ECO:0000313" key="3">
    <source>
        <dbReference type="EMBL" id="KAF9521472.1"/>
    </source>
</evidence>
<keyword evidence="4" id="KW-1185">Reference proteome</keyword>
<keyword evidence="1" id="KW-0812">Transmembrane</keyword>
<evidence type="ECO:0000256" key="2">
    <source>
        <dbReference type="SAM" id="SignalP"/>
    </source>
</evidence>
<comment type="caution">
    <text evidence="3">The sequence shown here is derived from an EMBL/GenBank/DDBJ whole genome shotgun (WGS) entry which is preliminary data.</text>
</comment>
<dbReference type="EMBL" id="MU158052">
    <property type="protein sequence ID" value="KAF9521472.1"/>
    <property type="molecule type" value="Genomic_DNA"/>
</dbReference>
<proteinExistence type="predicted"/>
<feature type="chain" id="PRO_5040440396" evidence="2">
    <location>
        <begin position="23"/>
        <end position="177"/>
    </location>
</feature>
<keyword evidence="2" id="KW-0732">Signal</keyword>
<name>A0A9P6BCS0_9AGAR</name>
<reference evidence="3" key="1">
    <citation type="submission" date="2020-11" db="EMBL/GenBank/DDBJ databases">
        <authorList>
            <consortium name="DOE Joint Genome Institute"/>
            <person name="Ahrendt S."/>
            <person name="Riley R."/>
            <person name="Andreopoulos W."/>
            <person name="Labutti K."/>
            <person name="Pangilinan J."/>
            <person name="Ruiz-Duenas F.J."/>
            <person name="Barrasa J.M."/>
            <person name="Sanchez-Garcia M."/>
            <person name="Camarero S."/>
            <person name="Miyauchi S."/>
            <person name="Serrano A."/>
            <person name="Linde D."/>
            <person name="Babiker R."/>
            <person name="Drula E."/>
            <person name="Ayuso-Fernandez I."/>
            <person name="Pacheco R."/>
            <person name="Padilla G."/>
            <person name="Ferreira P."/>
            <person name="Barriuso J."/>
            <person name="Kellner H."/>
            <person name="Castanera R."/>
            <person name="Alfaro M."/>
            <person name="Ramirez L."/>
            <person name="Pisabarro A.G."/>
            <person name="Kuo A."/>
            <person name="Tritt A."/>
            <person name="Lipzen A."/>
            <person name="He G."/>
            <person name="Yan M."/>
            <person name="Ng V."/>
            <person name="Cullen D."/>
            <person name="Martin F."/>
            <person name="Rosso M.-N."/>
            <person name="Henrissat B."/>
            <person name="Hibbett D."/>
            <person name="Martinez A.T."/>
            <person name="Grigoriev I.V."/>
        </authorList>
    </citation>
    <scope>NUCLEOTIDE SEQUENCE</scope>
    <source>
        <strain evidence="3">CBS 506.95</strain>
    </source>
</reference>
<gene>
    <name evidence="3" type="ORF">CPB83DRAFT_900685</name>
</gene>
<feature type="transmembrane region" description="Helical" evidence="1">
    <location>
        <begin position="81"/>
        <end position="104"/>
    </location>
</feature>
<protein>
    <submittedName>
        <fullName evidence="3">Uncharacterized protein</fullName>
    </submittedName>
</protein>
<evidence type="ECO:0000256" key="1">
    <source>
        <dbReference type="SAM" id="Phobius"/>
    </source>
</evidence>
<keyword evidence="1" id="KW-0472">Membrane</keyword>
<evidence type="ECO:0000313" key="4">
    <source>
        <dbReference type="Proteomes" id="UP000807306"/>
    </source>
</evidence>
<dbReference type="AlphaFoldDB" id="A0A9P6BCS0"/>
<sequence>MFILFICLVILGLFRVVDLTLGLRGDTLLYCLCESSDVRPLTVKPHERGFRLKLSTSSVLLGHLYKGYFPGESNWVIHLRAILAVAVVLGILIYGFLNIIIWPLQENKLEVVREHRSLTFHNVKLDEDVHWGVVASMQMHADLNSPISAPFSAITVEMLPRRTRGINSRNMASDLFI</sequence>
<feature type="signal peptide" evidence="2">
    <location>
        <begin position="1"/>
        <end position="22"/>
    </location>
</feature>
<accession>A0A9P6BCS0</accession>
<organism evidence="3 4">
    <name type="scientific">Crepidotus variabilis</name>
    <dbReference type="NCBI Taxonomy" id="179855"/>
    <lineage>
        <taxon>Eukaryota</taxon>
        <taxon>Fungi</taxon>
        <taxon>Dikarya</taxon>
        <taxon>Basidiomycota</taxon>
        <taxon>Agaricomycotina</taxon>
        <taxon>Agaricomycetes</taxon>
        <taxon>Agaricomycetidae</taxon>
        <taxon>Agaricales</taxon>
        <taxon>Agaricineae</taxon>
        <taxon>Crepidotaceae</taxon>
        <taxon>Crepidotus</taxon>
    </lineage>
</organism>